<dbReference type="AlphaFoldDB" id="A0A840PPM6"/>
<dbReference type="Proteomes" id="UP000557217">
    <property type="component" value="Unassembled WGS sequence"/>
</dbReference>
<dbReference type="EMBL" id="JACHGZ010000049">
    <property type="protein sequence ID" value="MBB5150365.1"/>
    <property type="molecule type" value="Genomic_DNA"/>
</dbReference>
<keyword evidence="2" id="KW-1185">Reference proteome</keyword>
<dbReference type="RefSeq" id="WP_247595897.1">
    <property type="nucleotide sequence ID" value="NZ_JAAXPW010000047.1"/>
</dbReference>
<gene>
    <name evidence="1" type="ORF">HNR36_002785</name>
</gene>
<comment type="caution">
    <text evidence="1">The sequence shown here is derived from an EMBL/GenBank/DDBJ whole genome shotgun (WGS) entry which is preliminary data.</text>
</comment>
<evidence type="ECO:0000313" key="2">
    <source>
        <dbReference type="Proteomes" id="UP000557217"/>
    </source>
</evidence>
<sequence length="302" mass="35621">MDIYVCIDFFVEYSLKSELERLFGKFDISLNFPDKPKMGTEVYLQVPIRLNGKVGIDTISYITSHLKKEYQISCGESFSCRFNYLDFERLPFFRLVSTGNSSKAFLEHKKDGIKWKTICPSCGIQEKVQTSPLVMDTSKVGDRYMVNVGVDYWVVSEKMAYLMKEWEITGYELREVIHSGKKPAQPVFQVIPTNVLPSWSSEMKHYYFITEPEERCQTCNIRGRIDYPYHYNKRDLEQYPIKDINIMKELKSNGSWAYRPVFLSKRFRDLLIENGITREVINRDDNNYKSRDWLFEPVVIIE</sequence>
<organism evidence="1 2">
    <name type="scientific">Ureibacillus thermosphaericus</name>
    <dbReference type="NCBI Taxonomy" id="51173"/>
    <lineage>
        <taxon>Bacteria</taxon>
        <taxon>Bacillati</taxon>
        <taxon>Bacillota</taxon>
        <taxon>Bacilli</taxon>
        <taxon>Bacillales</taxon>
        <taxon>Caryophanaceae</taxon>
        <taxon>Ureibacillus</taxon>
    </lineage>
</organism>
<reference evidence="1 2" key="1">
    <citation type="submission" date="2020-08" db="EMBL/GenBank/DDBJ databases">
        <title>Genomic Encyclopedia of Type Strains, Phase IV (KMG-IV): sequencing the most valuable type-strain genomes for metagenomic binning, comparative biology and taxonomic classification.</title>
        <authorList>
            <person name="Goeker M."/>
        </authorList>
    </citation>
    <scope>NUCLEOTIDE SEQUENCE [LARGE SCALE GENOMIC DNA]</scope>
    <source>
        <strain evidence="1 2">DSM 10633</strain>
    </source>
</reference>
<evidence type="ECO:0000313" key="1">
    <source>
        <dbReference type="EMBL" id="MBB5150365.1"/>
    </source>
</evidence>
<name>A0A840PPM6_URETH</name>
<accession>A0A840PPM6</accession>
<proteinExistence type="predicted"/>
<protein>
    <submittedName>
        <fullName evidence="1">Uncharacterized protein</fullName>
    </submittedName>
</protein>